<evidence type="ECO:0000256" key="3">
    <source>
        <dbReference type="ARBA" id="ARBA00022989"/>
    </source>
</evidence>
<dbReference type="AlphaFoldDB" id="A0A1V0UW75"/>
<evidence type="ECO:0000313" key="8">
    <source>
        <dbReference type="Proteomes" id="UP000192727"/>
    </source>
</evidence>
<dbReference type="GO" id="GO:0140359">
    <property type="term" value="F:ABC-type transporter activity"/>
    <property type="evidence" value="ECO:0007669"/>
    <property type="project" value="InterPro"/>
</dbReference>
<evidence type="ECO:0000259" key="6">
    <source>
        <dbReference type="PROSITE" id="PS51012"/>
    </source>
</evidence>
<feature type="transmembrane region" description="Helical" evidence="5">
    <location>
        <begin position="140"/>
        <end position="166"/>
    </location>
</feature>
<evidence type="ECO:0000256" key="1">
    <source>
        <dbReference type="ARBA" id="ARBA00004141"/>
    </source>
</evidence>
<evidence type="ECO:0000313" key="7">
    <source>
        <dbReference type="EMBL" id="ARF69409.1"/>
    </source>
</evidence>
<feature type="transmembrane region" description="Helical" evidence="5">
    <location>
        <begin position="106"/>
        <end position="134"/>
    </location>
</feature>
<keyword evidence="5" id="KW-1003">Cell membrane</keyword>
<dbReference type="GO" id="GO:0043190">
    <property type="term" value="C:ATP-binding cassette (ABC) transporter complex"/>
    <property type="evidence" value="ECO:0007669"/>
    <property type="project" value="InterPro"/>
</dbReference>
<organism evidence="7 8">
    <name type="scientific">Paenibacillus larvae subsp. pulvifaciens</name>
    <dbReference type="NCBI Taxonomy" id="1477"/>
    <lineage>
        <taxon>Bacteria</taxon>
        <taxon>Bacillati</taxon>
        <taxon>Bacillota</taxon>
        <taxon>Bacilli</taxon>
        <taxon>Bacillales</taxon>
        <taxon>Paenibacillaceae</taxon>
        <taxon>Paenibacillus</taxon>
    </lineage>
</organism>
<reference evidence="7 8" key="1">
    <citation type="submission" date="2017-03" db="EMBL/GenBank/DDBJ databases">
        <title>Paenibacillus larvae genome sequencing.</title>
        <authorList>
            <person name="Dingman D.W."/>
        </authorList>
    </citation>
    <scope>NUCLEOTIDE SEQUENCE [LARGE SCALE GENOMIC DNA]</scope>
    <source>
        <strain evidence="7 8">SAG 10367</strain>
    </source>
</reference>
<keyword evidence="2 5" id="KW-0812">Transmembrane</keyword>
<dbReference type="PIRSF" id="PIRSF006648">
    <property type="entry name" value="DrrB"/>
    <property type="match status" value="1"/>
</dbReference>
<dbReference type="PANTHER" id="PTHR43229">
    <property type="entry name" value="NODULATION PROTEIN J"/>
    <property type="match status" value="1"/>
</dbReference>
<keyword evidence="4 5" id="KW-0472">Membrane</keyword>
<dbReference type="Pfam" id="PF01061">
    <property type="entry name" value="ABC2_membrane"/>
    <property type="match status" value="1"/>
</dbReference>
<accession>A0A1V0UW75</accession>
<sequence>MHKSGWFRQVGLLTGRLITNQIRQPFASMINLFISAFFFIVYHGALGGSNGFASMLSGGNYTSFLLPTAIIFATASGSSCGQVLVQDMETRYFQRLLSMPLSRSALILAPMLAGALQVLLQIGLIIGLGFALGATSTTGMLGVAVAIIISFLWGMSLGGISIAVAMQTGNSQIVQSSAMFLFPLIFLSPAFLPREDMQDWMKVVSLFNPTTYILEGLRSLFMMQWEQVKIWGALIVDVVALCLTFSWALLATRGKTSPK</sequence>
<dbReference type="Proteomes" id="UP000192727">
    <property type="component" value="Chromosome"/>
</dbReference>
<protein>
    <recommendedName>
        <fullName evidence="5">Transport permease protein</fullName>
    </recommendedName>
</protein>
<proteinExistence type="inferred from homology"/>
<dbReference type="EMBL" id="CP020557">
    <property type="protein sequence ID" value="ARF69409.1"/>
    <property type="molecule type" value="Genomic_DNA"/>
</dbReference>
<feature type="transmembrane region" description="Helical" evidence="5">
    <location>
        <begin position="26"/>
        <end position="44"/>
    </location>
</feature>
<dbReference type="InterPro" id="IPR047817">
    <property type="entry name" value="ABC2_TM_bact-type"/>
</dbReference>
<evidence type="ECO:0000256" key="4">
    <source>
        <dbReference type="ARBA" id="ARBA00023136"/>
    </source>
</evidence>
<dbReference type="InterPro" id="IPR051784">
    <property type="entry name" value="Nod_factor_ABC_transporter"/>
</dbReference>
<dbReference type="RefSeq" id="WP_083041076.1">
    <property type="nucleotide sequence ID" value="NZ_CP020557.1"/>
</dbReference>
<feature type="transmembrane region" description="Helical" evidence="5">
    <location>
        <begin position="64"/>
        <end position="85"/>
    </location>
</feature>
<dbReference type="PANTHER" id="PTHR43229:SF2">
    <property type="entry name" value="NODULATION PROTEIN J"/>
    <property type="match status" value="1"/>
</dbReference>
<name>A0A1V0UW75_9BACL</name>
<feature type="transmembrane region" description="Helical" evidence="5">
    <location>
        <begin position="173"/>
        <end position="192"/>
    </location>
</feature>
<dbReference type="InterPro" id="IPR000412">
    <property type="entry name" value="ABC_2_transport"/>
</dbReference>
<comment type="subcellular location">
    <subcellularLocation>
        <location evidence="5">Cell membrane</location>
        <topology evidence="5">Multi-pass membrane protein</topology>
    </subcellularLocation>
    <subcellularLocation>
        <location evidence="1">Membrane</location>
        <topology evidence="1">Multi-pass membrane protein</topology>
    </subcellularLocation>
</comment>
<dbReference type="InterPro" id="IPR013525">
    <property type="entry name" value="ABC2_TM"/>
</dbReference>
<keyword evidence="3 5" id="KW-1133">Transmembrane helix</keyword>
<evidence type="ECO:0000256" key="2">
    <source>
        <dbReference type="ARBA" id="ARBA00022692"/>
    </source>
</evidence>
<dbReference type="PROSITE" id="PS51012">
    <property type="entry name" value="ABC_TM2"/>
    <property type="match status" value="1"/>
</dbReference>
<feature type="transmembrane region" description="Helical" evidence="5">
    <location>
        <begin position="230"/>
        <end position="250"/>
    </location>
</feature>
<evidence type="ECO:0000256" key="5">
    <source>
        <dbReference type="RuleBase" id="RU361157"/>
    </source>
</evidence>
<feature type="domain" description="ABC transmembrane type-2" evidence="6">
    <location>
        <begin position="27"/>
        <end position="255"/>
    </location>
</feature>
<gene>
    <name evidence="7" type="ORF">B7C51_18705</name>
</gene>
<comment type="similarity">
    <text evidence="5">Belongs to the ABC-2 integral membrane protein family.</text>
</comment>
<keyword evidence="5" id="KW-0813">Transport</keyword>